<dbReference type="Pfam" id="PF08686">
    <property type="entry name" value="PLAC"/>
    <property type="match status" value="1"/>
</dbReference>
<comment type="subcellular location">
    <subcellularLocation>
        <location evidence="1">Secreted</location>
    </subcellularLocation>
</comment>
<evidence type="ECO:0000256" key="1">
    <source>
        <dbReference type="ARBA" id="ARBA00004613"/>
    </source>
</evidence>
<reference evidence="10" key="1">
    <citation type="submission" date="2022-08" db="UniProtKB">
        <authorList>
            <consortium name="EnsemblMetazoa"/>
        </authorList>
    </citation>
    <scope>IDENTIFICATION</scope>
    <source>
        <strain evidence="10">05x7-T-G4-1.051#20</strain>
    </source>
</reference>
<keyword evidence="5 6" id="KW-1015">Disulfide bond</keyword>
<dbReference type="GO" id="GO:0031012">
    <property type="term" value="C:extracellular matrix"/>
    <property type="evidence" value="ECO:0007669"/>
    <property type="project" value="TreeGrafter"/>
</dbReference>
<keyword evidence="3 7" id="KW-0732">Signal</keyword>
<evidence type="ECO:0000256" key="6">
    <source>
        <dbReference type="PIRSR" id="PIRSR613273-3"/>
    </source>
</evidence>
<proteinExistence type="predicted"/>
<dbReference type="PROSITE" id="PS50835">
    <property type="entry name" value="IG_LIKE"/>
    <property type="match status" value="1"/>
</dbReference>
<dbReference type="InterPro" id="IPR050439">
    <property type="entry name" value="ADAMTS_ADAMTS-like"/>
</dbReference>
<dbReference type="Pfam" id="PF00090">
    <property type="entry name" value="TSP_1"/>
    <property type="match status" value="1"/>
</dbReference>
<feature type="domain" description="Ig-like" evidence="8">
    <location>
        <begin position="361"/>
        <end position="462"/>
    </location>
</feature>
<evidence type="ECO:0000256" key="3">
    <source>
        <dbReference type="ARBA" id="ARBA00022729"/>
    </source>
</evidence>
<feature type="chain" id="PRO_5036490061" description="ADAMTS-like protein 1" evidence="7">
    <location>
        <begin position="19"/>
        <end position="727"/>
    </location>
</feature>
<dbReference type="SUPFAM" id="SSF48726">
    <property type="entry name" value="Immunoglobulin"/>
    <property type="match status" value="1"/>
</dbReference>
<sequence>MWMVLCLTLLVCPFETTANWSGWSEWSMCSKSCDGGLSNQKRRCYGNINCAGPGVRYRHCNTRPCSGYLLNDNARICNVHNSVGSTSAVREWSPISEQTYPCFVLCHDLSGNTPNEIRTDKEDGTKCGSAENFYCIQGECKRLGCDGEVWSNKVIDGCGVCGGDGSKCSTNATRPQFYWQLDWSPCSVTCGTGHQESIIHCMNSRTKRRTMDYFCDREIRPSDLTRECSPSDCPPRWEISSYGRCSVECGGGIQRRNIRCVVGTGRANLITVGSYQCPDPIPITEKACNLNFCPASWQTGKWSQCSVSCGIGTQTRSLTCVKFPTHGIEINVSHSECFGARPETTRACSLEACFKEFFSVPSIVVDNSTFLQTQRMKKVYLNVGGKAILLPKQPVKIRCVVKNMDSRLIFWTKDDRLISVSPYKRVHVTPKGVLKIKRTDPNIDKGTFTCMAGIEKASTYITFQTKKKAVKVAKSMMKHVLQEVPSLDKPQSDKIPGSHDHLRPLGGNSSTLAEYMVSDWSACSRSCGAGVQTREVTCGVFSDKFIKVVSVKQCERQTKPVNLKKCLLQEFCPQWDVDKWGECSVKTCKKVGKAVQRRAVYCTNGNGTVIRRSKCQNVPVPTGSRECDNADCKVEWITSKWTKCKPHCTPRGKKFRSLSCVWKRTQKFAYSQCSSLPRPQAWKQCKSNCKKECHDHSRYCSLVGRLKMCRYETFREKCCQTCKRVTE</sequence>
<accession>A0A8W8HP09</accession>
<dbReference type="PRINTS" id="PR01857">
    <property type="entry name" value="ADAMTSFAMILY"/>
</dbReference>
<evidence type="ECO:0000256" key="5">
    <source>
        <dbReference type="ARBA" id="ARBA00023157"/>
    </source>
</evidence>
<dbReference type="PANTHER" id="PTHR13723">
    <property type="entry name" value="ADAMTS A DISINTEGRIN AND METALLOPROTEASE WITH THROMBOSPONDIN MOTIFS PROTEASE"/>
    <property type="match status" value="1"/>
</dbReference>
<evidence type="ECO:0000313" key="10">
    <source>
        <dbReference type="EnsemblMetazoa" id="G10410.7:cds"/>
    </source>
</evidence>
<dbReference type="GO" id="GO:0005576">
    <property type="term" value="C:extracellular region"/>
    <property type="evidence" value="ECO:0007669"/>
    <property type="project" value="UniProtKB-SubCell"/>
</dbReference>
<dbReference type="CDD" id="cd00096">
    <property type="entry name" value="Ig"/>
    <property type="match status" value="1"/>
</dbReference>
<feature type="disulfide bond" evidence="6">
    <location>
        <begin position="29"/>
        <end position="60"/>
    </location>
</feature>
<dbReference type="SMART" id="SM00209">
    <property type="entry name" value="TSP1"/>
    <property type="match status" value="6"/>
</dbReference>
<dbReference type="Gene3D" id="2.20.100.10">
    <property type="entry name" value="Thrombospondin type-1 (TSP1) repeat"/>
    <property type="match status" value="5"/>
</dbReference>
<dbReference type="InterPro" id="IPR010909">
    <property type="entry name" value="PLAC"/>
</dbReference>
<dbReference type="GO" id="GO:0006508">
    <property type="term" value="P:proteolysis"/>
    <property type="evidence" value="ECO:0007669"/>
    <property type="project" value="TreeGrafter"/>
</dbReference>
<organism evidence="10 11">
    <name type="scientific">Magallana gigas</name>
    <name type="common">Pacific oyster</name>
    <name type="synonym">Crassostrea gigas</name>
    <dbReference type="NCBI Taxonomy" id="29159"/>
    <lineage>
        <taxon>Eukaryota</taxon>
        <taxon>Metazoa</taxon>
        <taxon>Spiralia</taxon>
        <taxon>Lophotrochozoa</taxon>
        <taxon>Mollusca</taxon>
        <taxon>Bivalvia</taxon>
        <taxon>Autobranchia</taxon>
        <taxon>Pteriomorphia</taxon>
        <taxon>Ostreida</taxon>
        <taxon>Ostreoidea</taxon>
        <taxon>Ostreidae</taxon>
        <taxon>Magallana</taxon>
    </lineage>
</organism>
<dbReference type="FunFam" id="2.20.100.10:FF:000005">
    <property type="entry name" value="ADAM metallopeptidase with thrombospondin type 1 motif 9"/>
    <property type="match status" value="1"/>
</dbReference>
<dbReference type="InterPro" id="IPR036179">
    <property type="entry name" value="Ig-like_dom_sf"/>
</dbReference>
<dbReference type="InterPro" id="IPR007110">
    <property type="entry name" value="Ig-like_dom"/>
</dbReference>
<dbReference type="PANTHER" id="PTHR13723:SF315">
    <property type="entry name" value="NO LONG NERVE CORD, ISOFORM C"/>
    <property type="match status" value="1"/>
</dbReference>
<name>A0A8W8HP09_MAGGI</name>
<dbReference type="InterPro" id="IPR045371">
    <property type="entry name" value="ADAMTS_CR_3"/>
</dbReference>
<evidence type="ECO:0000313" key="11">
    <source>
        <dbReference type="Proteomes" id="UP000005408"/>
    </source>
</evidence>
<dbReference type="SUPFAM" id="SSF82895">
    <property type="entry name" value="TSP-1 type 1 repeat"/>
    <property type="match status" value="5"/>
</dbReference>
<dbReference type="GO" id="GO:0030198">
    <property type="term" value="P:extracellular matrix organization"/>
    <property type="evidence" value="ECO:0007669"/>
    <property type="project" value="InterPro"/>
</dbReference>
<dbReference type="InterPro" id="IPR000884">
    <property type="entry name" value="TSP1_rpt"/>
</dbReference>
<keyword evidence="11" id="KW-1185">Reference proteome</keyword>
<dbReference type="EnsemblMetazoa" id="G10410.7">
    <property type="protein sequence ID" value="G10410.7:cds"/>
    <property type="gene ID" value="G10410"/>
</dbReference>
<feature type="domain" description="PLAC" evidence="9">
    <location>
        <begin position="685"/>
        <end position="726"/>
    </location>
</feature>
<dbReference type="PROSITE" id="PS50092">
    <property type="entry name" value="TSP1"/>
    <property type="match status" value="6"/>
</dbReference>
<dbReference type="InterPro" id="IPR036383">
    <property type="entry name" value="TSP1_rpt_sf"/>
</dbReference>
<dbReference type="InterPro" id="IPR013273">
    <property type="entry name" value="ADAMTS/ADAMTS-like"/>
</dbReference>
<dbReference type="InterPro" id="IPR013783">
    <property type="entry name" value="Ig-like_fold"/>
</dbReference>
<evidence type="ECO:0000259" key="8">
    <source>
        <dbReference type="PROSITE" id="PS50835"/>
    </source>
</evidence>
<keyword evidence="4" id="KW-0677">Repeat</keyword>
<protein>
    <recommendedName>
        <fullName evidence="12">ADAMTS-like protein 1</fullName>
    </recommendedName>
</protein>
<evidence type="ECO:0000256" key="2">
    <source>
        <dbReference type="ARBA" id="ARBA00022525"/>
    </source>
</evidence>
<evidence type="ECO:0000259" key="9">
    <source>
        <dbReference type="PROSITE" id="PS50900"/>
    </source>
</evidence>
<dbReference type="Pfam" id="PF19030">
    <property type="entry name" value="TSP1_ADAMTS"/>
    <property type="match status" value="5"/>
</dbReference>
<evidence type="ECO:0000256" key="7">
    <source>
        <dbReference type="SAM" id="SignalP"/>
    </source>
</evidence>
<feature type="signal peptide" evidence="7">
    <location>
        <begin position="1"/>
        <end position="18"/>
    </location>
</feature>
<dbReference type="Gene3D" id="2.60.40.10">
    <property type="entry name" value="Immunoglobulins"/>
    <property type="match status" value="1"/>
</dbReference>
<dbReference type="AlphaFoldDB" id="A0A8W8HP09"/>
<keyword evidence="2" id="KW-0964">Secreted</keyword>
<evidence type="ECO:0008006" key="12">
    <source>
        <dbReference type="Google" id="ProtNLM"/>
    </source>
</evidence>
<dbReference type="GO" id="GO:0004222">
    <property type="term" value="F:metalloendopeptidase activity"/>
    <property type="evidence" value="ECO:0007669"/>
    <property type="project" value="TreeGrafter"/>
</dbReference>
<dbReference type="Pfam" id="PF19236">
    <property type="entry name" value="ADAMTS_CR_3"/>
    <property type="match status" value="1"/>
</dbReference>
<evidence type="ECO:0000256" key="4">
    <source>
        <dbReference type="ARBA" id="ARBA00022737"/>
    </source>
</evidence>
<feature type="disulfide bond" evidence="6">
    <location>
        <begin position="44"/>
        <end position="50"/>
    </location>
</feature>
<dbReference type="PROSITE" id="PS50900">
    <property type="entry name" value="PLAC"/>
    <property type="match status" value="1"/>
</dbReference>
<feature type="disulfide bond" evidence="6">
    <location>
        <begin position="33"/>
        <end position="65"/>
    </location>
</feature>
<dbReference type="Proteomes" id="UP000005408">
    <property type="component" value="Unassembled WGS sequence"/>
</dbReference>